<organism evidence="2 3">
    <name type="scientific">Halobacillus locisalis</name>
    <dbReference type="NCBI Taxonomy" id="220753"/>
    <lineage>
        <taxon>Bacteria</taxon>
        <taxon>Bacillati</taxon>
        <taxon>Bacillota</taxon>
        <taxon>Bacilli</taxon>
        <taxon>Bacillales</taxon>
        <taxon>Bacillaceae</taxon>
        <taxon>Halobacillus</taxon>
    </lineage>
</organism>
<dbReference type="AlphaFoldDB" id="A0A838CXD7"/>
<dbReference type="Pfam" id="PF08241">
    <property type="entry name" value="Methyltransf_11"/>
    <property type="match status" value="1"/>
</dbReference>
<gene>
    <name evidence="2" type="ORF">H0266_16980</name>
</gene>
<evidence type="ECO:0000313" key="3">
    <source>
        <dbReference type="Proteomes" id="UP000571017"/>
    </source>
</evidence>
<evidence type="ECO:0000259" key="1">
    <source>
        <dbReference type="Pfam" id="PF08241"/>
    </source>
</evidence>
<dbReference type="GO" id="GO:0032259">
    <property type="term" value="P:methylation"/>
    <property type="evidence" value="ECO:0007669"/>
    <property type="project" value="UniProtKB-KW"/>
</dbReference>
<evidence type="ECO:0000313" key="2">
    <source>
        <dbReference type="EMBL" id="MBA2176584.1"/>
    </source>
</evidence>
<name>A0A838CXD7_9BACI</name>
<reference evidence="2 3" key="1">
    <citation type="journal article" date="2004" name="Extremophiles">
        <title>Halobacillus locisalis sp. nov., a halophilic bacterium isolated from a marine solar saltern of the Yellow Sea in Korea.</title>
        <authorList>
            <person name="Yoon J.H."/>
            <person name="Kang K.H."/>
            <person name="Oh T.K."/>
            <person name="Park Y.H."/>
        </authorList>
    </citation>
    <scope>NUCLEOTIDE SEQUENCE [LARGE SCALE GENOMIC DNA]</scope>
    <source>
        <strain evidence="2 3">KCTC 3788</strain>
    </source>
</reference>
<dbReference type="PANTHER" id="PTHR43460:SF1">
    <property type="entry name" value="METHYLTRANSFERASE TYPE 11 DOMAIN-CONTAINING PROTEIN"/>
    <property type="match status" value="1"/>
</dbReference>
<dbReference type="CDD" id="cd02440">
    <property type="entry name" value="AdoMet_MTases"/>
    <property type="match status" value="1"/>
</dbReference>
<dbReference type="Proteomes" id="UP000571017">
    <property type="component" value="Unassembled WGS sequence"/>
</dbReference>
<dbReference type="InterPro" id="IPR052939">
    <property type="entry name" value="23S_rRNA_MeTrnsfrase_RlmA"/>
</dbReference>
<dbReference type="GO" id="GO:0008757">
    <property type="term" value="F:S-adenosylmethionine-dependent methyltransferase activity"/>
    <property type="evidence" value="ECO:0007669"/>
    <property type="project" value="InterPro"/>
</dbReference>
<feature type="domain" description="Methyltransferase type 11" evidence="1">
    <location>
        <begin position="56"/>
        <end position="142"/>
    </location>
</feature>
<sequence length="252" mass="28770">MTVNQTFDQYVKDFEETFSGWDFSFVSETGRIQSGALSWSYGSQVLPYVRRADSLLDMGTGGGELLSKLLPLPEKVAATEGYEPNIPLAKERLEPLGVRVAAIKEDSKLPFEDDEFDVIMNKHESFSAYEVHRILQPGGTFITQQVGGYDCRQINEAFGSPENVYENWSLEAAVHGLRQTGFRVKEAKEEFPVQRFYDVGALLYYLKAIPWQVPDFTVEGYKEQLLDVHHHIEKHGYFEAKQHRFFISSVKV</sequence>
<dbReference type="RefSeq" id="WP_181473646.1">
    <property type="nucleotide sequence ID" value="NZ_JACEFG010000004.1"/>
</dbReference>
<keyword evidence="3" id="KW-1185">Reference proteome</keyword>
<keyword evidence="2" id="KW-0489">Methyltransferase</keyword>
<keyword evidence="2" id="KW-0808">Transferase</keyword>
<accession>A0A838CXD7</accession>
<comment type="caution">
    <text evidence="2">The sequence shown here is derived from an EMBL/GenBank/DDBJ whole genome shotgun (WGS) entry which is preliminary data.</text>
</comment>
<dbReference type="PANTHER" id="PTHR43460">
    <property type="entry name" value="METHYLTRANSFERASE"/>
    <property type="match status" value="1"/>
</dbReference>
<dbReference type="InterPro" id="IPR013216">
    <property type="entry name" value="Methyltransf_11"/>
</dbReference>
<proteinExistence type="predicted"/>
<dbReference type="Gene3D" id="3.40.50.150">
    <property type="entry name" value="Vaccinia Virus protein VP39"/>
    <property type="match status" value="1"/>
</dbReference>
<dbReference type="InterPro" id="IPR029063">
    <property type="entry name" value="SAM-dependent_MTases_sf"/>
</dbReference>
<protein>
    <submittedName>
        <fullName evidence="2">Class I SAM-dependent methyltransferase</fullName>
    </submittedName>
</protein>
<dbReference type="SUPFAM" id="SSF53335">
    <property type="entry name" value="S-adenosyl-L-methionine-dependent methyltransferases"/>
    <property type="match status" value="1"/>
</dbReference>
<dbReference type="EMBL" id="JACEFG010000004">
    <property type="protein sequence ID" value="MBA2176584.1"/>
    <property type="molecule type" value="Genomic_DNA"/>
</dbReference>